<dbReference type="InterPro" id="IPR014016">
    <property type="entry name" value="UvrD-like_ATP-bd"/>
</dbReference>
<keyword evidence="4 9" id="KW-0067">ATP-binding</keyword>
<dbReference type="PANTHER" id="PTHR11070">
    <property type="entry name" value="UVRD / RECB / PCRA DNA HELICASE FAMILY MEMBER"/>
    <property type="match status" value="1"/>
</dbReference>
<reference evidence="11 12" key="1">
    <citation type="submission" date="2018-08" db="EMBL/GenBank/DDBJ databases">
        <title>A genome reference for cultivated species of the human gut microbiota.</title>
        <authorList>
            <person name="Zou Y."/>
            <person name="Xue W."/>
            <person name="Luo G."/>
        </authorList>
    </citation>
    <scope>NUCLEOTIDE SEQUENCE [LARGE SCALE GENOMIC DNA]</scope>
    <source>
        <strain evidence="11 12">AM42-23AC</strain>
    </source>
</reference>
<name>A0AA92V2H6_9BACT</name>
<dbReference type="AlphaFoldDB" id="A0AA92V2H6"/>
<dbReference type="GO" id="GO:0000725">
    <property type="term" value="P:recombinational repair"/>
    <property type="evidence" value="ECO:0007669"/>
    <property type="project" value="TreeGrafter"/>
</dbReference>
<dbReference type="Pfam" id="PF13361">
    <property type="entry name" value="UvrD_C"/>
    <property type="match status" value="1"/>
</dbReference>
<dbReference type="Pfam" id="PF00580">
    <property type="entry name" value="UvrD-helicase"/>
    <property type="match status" value="1"/>
</dbReference>
<evidence type="ECO:0000313" key="11">
    <source>
        <dbReference type="EMBL" id="RHA89484.1"/>
    </source>
</evidence>
<dbReference type="Gene3D" id="3.40.50.300">
    <property type="entry name" value="P-loop containing nucleotide triphosphate hydrolases"/>
    <property type="match status" value="2"/>
</dbReference>
<dbReference type="EC" id="5.6.2.4" evidence="7"/>
<keyword evidence="1 9" id="KW-0547">Nucleotide-binding</keyword>
<evidence type="ECO:0000256" key="5">
    <source>
        <dbReference type="ARBA" id="ARBA00023235"/>
    </source>
</evidence>
<gene>
    <name evidence="11" type="ORF">DW916_00435</name>
</gene>
<organism evidence="11 12">
    <name type="scientific">Segatella copri</name>
    <dbReference type="NCBI Taxonomy" id="165179"/>
    <lineage>
        <taxon>Bacteria</taxon>
        <taxon>Pseudomonadati</taxon>
        <taxon>Bacteroidota</taxon>
        <taxon>Bacteroidia</taxon>
        <taxon>Bacteroidales</taxon>
        <taxon>Prevotellaceae</taxon>
        <taxon>Segatella</taxon>
    </lineage>
</organism>
<dbReference type="InterPro" id="IPR027417">
    <property type="entry name" value="P-loop_NTPase"/>
</dbReference>
<evidence type="ECO:0000256" key="4">
    <source>
        <dbReference type="ARBA" id="ARBA00022840"/>
    </source>
</evidence>
<comment type="caution">
    <text evidence="11">The sequence shown here is derived from an EMBL/GenBank/DDBJ whole genome shotgun (WGS) entry which is preliminary data.</text>
</comment>
<dbReference type="Proteomes" id="UP000284990">
    <property type="component" value="Unassembled WGS sequence"/>
</dbReference>
<evidence type="ECO:0000313" key="12">
    <source>
        <dbReference type="Proteomes" id="UP000284990"/>
    </source>
</evidence>
<dbReference type="GO" id="GO:0005829">
    <property type="term" value="C:cytosol"/>
    <property type="evidence" value="ECO:0007669"/>
    <property type="project" value="TreeGrafter"/>
</dbReference>
<dbReference type="InterPro" id="IPR000212">
    <property type="entry name" value="DNA_helicase_UvrD/REP"/>
</dbReference>
<dbReference type="GO" id="GO:0043138">
    <property type="term" value="F:3'-5' DNA helicase activity"/>
    <property type="evidence" value="ECO:0007669"/>
    <property type="project" value="UniProtKB-EC"/>
</dbReference>
<sequence length="726" mass="84488">MTRKLSLPKVTKYSNRIHLILATLNKSNIYMRMFLEESCWDAIMSLPRDVQNKFKEFRRKFKENPKSAAINLESISDFKDDSMRTARLGLDYRMIIGVVGGEDYCLLHIDYHDEAMAWARNKKFIWNDKVSSFQVISVEHSEEQEKQEHVSQSDTYAFSKYSDEQLLRIGVPAENLSLVRKFKDLDDLDKYEDELPQDAWENLYYLLDSEDIDRIIYDVEEGKRKEAEHEQQLQSENNRRRFIDITDDEELDKILKEDLKQWMIFLHPSQRRIVEGNYKGSLKVSGGGGTGKTVAAIHRLKRLCTTAYEGNGKVLYTAYNRALVENLGSLIKQMDVPRQRYELETVDTLVRTIAKANSLVGGKTIVFDNDERMHHLWQEVEMDNMSEFSADFLQKEYNEVILYHDVDSLDQYLKTPRIGLGNSLSRKQRKNVWEMVVSFREKENRQNILSQRELFNVTTHWLREQPEFMFTHVIADEIQDLANPELRFLRALTPEGANDLFLVGDPYQRIYSRKLNFKAAGINIQGRSRRLRVNYRTTEEIKRQAVCIVSGVETDDFDGGEESLKGYVSLLHGDAPVYQLYKNKNQEFEAIGAYLQACLDAKIRPRDICVAAYRNSMVDSIANYLTRNLDIPCWKMDTGDREGVNLSTFHRMKGLEFRVVILADVSAATIPYRPTNFTEMDEEQQRQNDQEQRSLMYVALTRAINRVLITGCGEPSSFLLTLNKHK</sequence>
<dbReference type="SUPFAM" id="SSF52540">
    <property type="entry name" value="P-loop containing nucleoside triphosphate hydrolases"/>
    <property type="match status" value="1"/>
</dbReference>
<evidence type="ECO:0000256" key="9">
    <source>
        <dbReference type="PROSITE-ProRule" id="PRU00560"/>
    </source>
</evidence>
<keyword evidence="2 9" id="KW-0378">Hydrolase</keyword>
<comment type="catalytic activity">
    <reaction evidence="8">
        <text>ATP + H2O = ADP + phosphate + H(+)</text>
        <dbReference type="Rhea" id="RHEA:13065"/>
        <dbReference type="ChEBI" id="CHEBI:15377"/>
        <dbReference type="ChEBI" id="CHEBI:15378"/>
        <dbReference type="ChEBI" id="CHEBI:30616"/>
        <dbReference type="ChEBI" id="CHEBI:43474"/>
        <dbReference type="ChEBI" id="CHEBI:456216"/>
        <dbReference type="EC" id="5.6.2.4"/>
    </reaction>
</comment>
<keyword evidence="3 9" id="KW-0347">Helicase</keyword>
<evidence type="ECO:0000256" key="2">
    <source>
        <dbReference type="ARBA" id="ARBA00022801"/>
    </source>
</evidence>
<proteinExistence type="predicted"/>
<comment type="catalytic activity">
    <reaction evidence="6">
        <text>Couples ATP hydrolysis with the unwinding of duplex DNA by translocating in the 3'-5' direction.</text>
        <dbReference type="EC" id="5.6.2.4"/>
    </reaction>
</comment>
<evidence type="ECO:0000256" key="7">
    <source>
        <dbReference type="ARBA" id="ARBA00034808"/>
    </source>
</evidence>
<feature type="domain" description="UvrD-like helicase ATP-binding" evidence="10">
    <location>
        <begin position="265"/>
        <end position="538"/>
    </location>
</feature>
<dbReference type="GO" id="GO:0003677">
    <property type="term" value="F:DNA binding"/>
    <property type="evidence" value="ECO:0007669"/>
    <property type="project" value="InterPro"/>
</dbReference>
<dbReference type="GO" id="GO:0016787">
    <property type="term" value="F:hydrolase activity"/>
    <property type="evidence" value="ECO:0007669"/>
    <property type="project" value="UniProtKB-UniRule"/>
</dbReference>
<feature type="binding site" evidence="9">
    <location>
        <begin position="286"/>
        <end position="293"/>
    </location>
    <ligand>
        <name>ATP</name>
        <dbReference type="ChEBI" id="CHEBI:30616"/>
    </ligand>
</feature>
<dbReference type="EMBL" id="QSFW01000001">
    <property type="protein sequence ID" value="RHA89484.1"/>
    <property type="molecule type" value="Genomic_DNA"/>
</dbReference>
<dbReference type="PROSITE" id="PS51198">
    <property type="entry name" value="UVRD_HELICASE_ATP_BIND"/>
    <property type="match status" value="1"/>
</dbReference>
<evidence type="ECO:0000256" key="3">
    <source>
        <dbReference type="ARBA" id="ARBA00022806"/>
    </source>
</evidence>
<protein>
    <recommendedName>
        <fullName evidence="7">DNA 3'-5' helicase</fullName>
        <ecNumber evidence="7">5.6.2.4</ecNumber>
    </recommendedName>
</protein>
<dbReference type="PANTHER" id="PTHR11070:SF45">
    <property type="entry name" value="DNA 3'-5' HELICASE"/>
    <property type="match status" value="1"/>
</dbReference>
<dbReference type="InterPro" id="IPR014017">
    <property type="entry name" value="DNA_helicase_UvrD-like_C"/>
</dbReference>
<evidence type="ECO:0000256" key="8">
    <source>
        <dbReference type="ARBA" id="ARBA00048988"/>
    </source>
</evidence>
<dbReference type="GO" id="GO:0005524">
    <property type="term" value="F:ATP binding"/>
    <property type="evidence" value="ECO:0007669"/>
    <property type="project" value="UniProtKB-UniRule"/>
</dbReference>
<evidence type="ECO:0000259" key="10">
    <source>
        <dbReference type="PROSITE" id="PS51198"/>
    </source>
</evidence>
<evidence type="ECO:0000256" key="6">
    <source>
        <dbReference type="ARBA" id="ARBA00034617"/>
    </source>
</evidence>
<accession>A0AA92V2H6</accession>
<keyword evidence="5" id="KW-0413">Isomerase</keyword>
<evidence type="ECO:0000256" key="1">
    <source>
        <dbReference type="ARBA" id="ARBA00022741"/>
    </source>
</evidence>